<feature type="coiled-coil region" evidence="1">
    <location>
        <begin position="201"/>
        <end position="282"/>
    </location>
</feature>
<evidence type="ECO:0000313" key="3">
    <source>
        <dbReference type="Proteomes" id="UP000429555"/>
    </source>
</evidence>
<sequence>MSMQSKPQMVEAVMFFSERGGICKQMFLPEFEALLDGVVNLPEFADQQMRVAYVLINPRLMIKALVFFYLDFDEKGAPDSGWNMPLQHLAEKAGRGPDLGAGPIRLACRSQCPVSWHQMHMWDPSLAPGQNDLILLRDAVKRNVLGILIEEEASQVVAPERLQMASEDRWYTQEQALEKAEAERSGEKHDQEHRLKTAQLIKQQRLRISSLTRQHEEELAKLKLVHDEQSKGLQAQIHGLHQALQQQEALNASLKQELAAQAQSLQRSREEMTKQIQALEQHGRSASDGLRAQLESELQAKVASAVIEYKEQIAIRDVELAYHGEQEARLKEEIERLKRERDELASQGGGQVLERLAKLGVVFVVYHPGAGHLTIALQDIAAYQDNPMAYVAAKCYVSEEQYRQWLAHYQQPCCEGLLSSGERCAIPIDRVDTPSRFIMGDSNCCARHKASSRLRTVS</sequence>
<feature type="coiled-coil region" evidence="1">
    <location>
        <begin position="320"/>
        <end position="347"/>
    </location>
</feature>
<dbReference type="AlphaFoldDB" id="A0A6I4KZV2"/>
<accession>A0A6I4KZV2</accession>
<proteinExistence type="predicted"/>
<keyword evidence="1" id="KW-0175">Coiled coil</keyword>
<dbReference type="Proteomes" id="UP000429555">
    <property type="component" value="Unassembled WGS sequence"/>
</dbReference>
<protein>
    <submittedName>
        <fullName evidence="2">Chromosome partitioning protein ParA</fullName>
    </submittedName>
</protein>
<gene>
    <name evidence="2" type="ORF">GJV18_18235</name>
</gene>
<comment type="caution">
    <text evidence="2">The sequence shown here is derived from an EMBL/GenBank/DDBJ whole genome shotgun (WGS) entry which is preliminary data.</text>
</comment>
<reference evidence="2 3" key="1">
    <citation type="submission" date="2019-11" db="EMBL/GenBank/DDBJ databases">
        <title>Pseudomonas flavidum sp. nov., isolated from Baiyang Lake.</title>
        <authorList>
            <person name="Zhao Y."/>
        </authorList>
    </citation>
    <scope>NUCLEOTIDE SEQUENCE [LARGE SCALE GENOMIC DNA]</scope>
    <source>
        <strain evidence="3">R-22-3 w-18</strain>
    </source>
</reference>
<organism evidence="2 3">
    <name type="scientific">Pseudomonas xionganensis</name>
    <dbReference type="NCBI Taxonomy" id="2654845"/>
    <lineage>
        <taxon>Bacteria</taxon>
        <taxon>Pseudomonadati</taxon>
        <taxon>Pseudomonadota</taxon>
        <taxon>Gammaproteobacteria</taxon>
        <taxon>Pseudomonadales</taxon>
        <taxon>Pseudomonadaceae</taxon>
        <taxon>Pseudomonas</taxon>
    </lineage>
</organism>
<evidence type="ECO:0000313" key="2">
    <source>
        <dbReference type="EMBL" id="MVW77261.1"/>
    </source>
</evidence>
<name>A0A6I4KZV2_9PSED</name>
<evidence type="ECO:0000256" key="1">
    <source>
        <dbReference type="SAM" id="Coils"/>
    </source>
</evidence>
<keyword evidence="3" id="KW-1185">Reference proteome</keyword>
<dbReference type="EMBL" id="WKJZ01000005">
    <property type="protein sequence ID" value="MVW77261.1"/>
    <property type="molecule type" value="Genomic_DNA"/>
</dbReference>
<dbReference type="RefSeq" id="WP_160347913.1">
    <property type="nucleotide sequence ID" value="NZ_WKJZ01000005.1"/>
</dbReference>